<keyword evidence="5" id="KW-0175">Coiled coil</keyword>
<evidence type="ECO:0000256" key="6">
    <source>
        <dbReference type="SAM" id="Phobius"/>
    </source>
</evidence>
<dbReference type="AlphaFoldDB" id="A0A1I8IGE5"/>
<comment type="subcellular location">
    <subcellularLocation>
        <location evidence="1">Membrane</location>
        <topology evidence="1">Multi-pass membrane protein</topology>
    </subcellularLocation>
</comment>
<proteinExistence type="predicted"/>
<dbReference type="PANTHER" id="PTHR10037">
    <property type="entry name" value="VOLTAGE-GATED CATION CHANNEL CALCIUM AND SODIUM"/>
    <property type="match status" value="1"/>
</dbReference>
<dbReference type="GO" id="GO:0070509">
    <property type="term" value="P:calcium ion import"/>
    <property type="evidence" value="ECO:0007669"/>
    <property type="project" value="TreeGrafter"/>
</dbReference>
<dbReference type="InterPro" id="IPR005821">
    <property type="entry name" value="Ion_trans_dom"/>
</dbReference>
<dbReference type="WBParaSite" id="maker-uti_cns_0012457-snap-gene-0.3-mRNA-1">
    <property type="protein sequence ID" value="maker-uti_cns_0012457-snap-gene-0.3-mRNA-1"/>
    <property type="gene ID" value="maker-uti_cns_0012457-snap-gene-0.3"/>
</dbReference>
<dbReference type="GO" id="GO:0008332">
    <property type="term" value="F:low voltage-gated calcium channel activity"/>
    <property type="evidence" value="ECO:0007669"/>
    <property type="project" value="TreeGrafter"/>
</dbReference>
<dbReference type="Proteomes" id="UP000095280">
    <property type="component" value="Unplaced"/>
</dbReference>
<evidence type="ECO:0000259" key="7">
    <source>
        <dbReference type="Pfam" id="PF00520"/>
    </source>
</evidence>
<keyword evidence="8" id="KW-1185">Reference proteome</keyword>
<dbReference type="GO" id="GO:0001518">
    <property type="term" value="C:voltage-gated sodium channel complex"/>
    <property type="evidence" value="ECO:0007669"/>
    <property type="project" value="TreeGrafter"/>
</dbReference>
<dbReference type="PANTHER" id="PTHR10037:SF230">
    <property type="entry name" value="CA[2+]-CHANNEL PROTEIN ALPHA[[1]] SUBUNIT T, ISOFORM F"/>
    <property type="match status" value="1"/>
</dbReference>
<name>A0A1I8IGE5_9PLAT</name>
<keyword evidence="2 6" id="KW-0812">Transmembrane</keyword>
<keyword evidence="4 6" id="KW-0472">Membrane</keyword>
<evidence type="ECO:0000256" key="4">
    <source>
        <dbReference type="ARBA" id="ARBA00023136"/>
    </source>
</evidence>
<feature type="coiled-coil region" evidence="5">
    <location>
        <begin position="78"/>
        <end position="112"/>
    </location>
</feature>
<evidence type="ECO:0000256" key="5">
    <source>
        <dbReference type="SAM" id="Coils"/>
    </source>
</evidence>
<reference evidence="9" key="1">
    <citation type="submission" date="2016-11" db="UniProtKB">
        <authorList>
            <consortium name="WormBaseParasite"/>
        </authorList>
    </citation>
    <scope>IDENTIFICATION</scope>
</reference>
<dbReference type="GO" id="GO:0043005">
    <property type="term" value="C:neuron projection"/>
    <property type="evidence" value="ECO:0007669"/>
    <property type="project" value="TreeGrafter"/>
</dbReference>
<evidence type="ECO:0000313" key="9">
    <source>
        <dbReference type="WBParaSite" id="maker-uti_cns_0012457-snap-gene-0.3-mRNA-1"/>
    </source>
</evidence>
<accession>A0A1I8IGE5</accession>
<feature type="transmembrane region" description="Helical" evidence="6">
    <location>
        <begin position="46"/>
        <end position="68"/>
    </location>
</feature>
<dbReference type="Pfam" id="PF00520">
    <property type="entry name" value="Ion_trans"/>
    <property type="match status" value="1"/>
</dbReference>
<dbReference type="InterPro" id="IPR043203">
    <property type="entry name" value="VGCC_Ca_Na"/>
</dbReference>
<evidence type="ECO:0000256" key="2">
    <source>
        <dbReference type="ARBA" id="ARBA00022692"/>
    </source>
</evidence>
<protein>
    <submittedName>
        <fullName evidence="9">Ion_trans domain-containing protein</fullName>
    </submittedName>
</protein>
<evidence type="ECO:0000256" key="1">
    <source>
        <dbReference type="ARBA" id="ARBA00004141"/>
    </source>
</evidence>
<dbReference type="GO" id="GO:0086010">
    <property type="term" value="P:membrane depolarization during action potential"/>
    <property type="evidence" value="ECO:0007669"/>
    <property type="project" value="TreeGrafter"/>
</dbReference>
<evidence type="ECO:0000256" key="3">
    <source>
        <dbReference type="ARBA" id="ARBA00022989"/>
    </source>
</evidence>
<dbReference type="GO" id="GO:0005248">
    <property type="term" value="F:voltage-gated sodium channel activity"/>
    <property type="evidence" value="ECO:0007669"/>
    <property type="project" value="TreeGrafter"/>
</dbReference>
<feature type="domain" description="Ion transport" evidence="7">
    <location>
        <begin position="1"/>
        <end position="73"/>
    </location>
</feature>
<dbReference type="Gene3D" id="1.10.287.70">
    <property type="match status" value="1"/>
</dbReference>
<keyword evidence="3 6" id="KW-1133">Transmembrane helix</keyword>
<sequence>MAFLTLFRIATGDNWNGIMKDTLREKCDWSDDCIKNCCVSPIIAPIYFVVFVLMAQFVLVNVVVAVLMKHLEESHKMMSDDEELEKEIRHELQEENRENQRQMERQECERKEESLSAYAFDEQQQQKQKPQLQTFLVEHESNQVTSPIIQSCRISCSDRLIERRLSSIYDRQNSLSADSSSADKKRRRYSEIRLGAFEVAPDTNDDKLSLSHLRALDTRPVTDL</sequence>
<evidence type="ECO:0000313" key="8">
    <source>
        <dbReference type="Proteomes" id="UP000095280"/>
    </source>
</evidence>
<organism evidence="8 9">
    <name type="scientific">Macrostomum lignano</name>
    <dbReference type="NCBI Taxonomy" id="282301"/>
    <lineage>
        <taxon>Eukaryota</taxon>
        <taxon>Metazoa</taxon>
        <taxon>Spiralia</taxon>
        <taxon>Lophotrochozoa</taxon>
        <taxon>Platyhelminthes</taxon>
        <taxon>Rhabditophora</taxon>
        <taxon>Macrostomorpha</taxon>
        <taxon>Macrostomida</taxon>
        <taxon>Macrostomidae</taxon>
        <taxon>Macrostomum</taxon>
    </lineage>
</organism>